<reference evidence="3" key="2">
    <citation type="submission" date="2015-01" db="EMBL/GenBank/DDBJ databases">
        <title>Evolutionary Origins and Diversification of the Mycorrhizal Mutualists.</title>
        <authorList>
            <consortium name="DOE Joint Genome Institute"/>
            <consortium name="Mycorrhizal Genomics Consortium"/>
            <person name="Kohler A."/>
            <person name="Kuo A."/>
            <person name="Nagy L.G."/>
            <person name="Floudas D."/>
            <person name="Copeland A."/>
            <person name="Barry K.W."/>
            <person name="Cichocki N."/>
            <person name="Veneault-Fourrey C."/>
            <person name="LaButti K."/>
            <person name="Lindquist E.A."/>
            <person name="Lipzen A."/>
            <person name="Lundell T."/>
            <person name="Morin E."/>
            <person name="Murat C."/>
            <person name="Riley R."/>
            <person name="Ohm R."/>
            <person name="Sun H."/>
            <person name="Tunlid A."/>
            <person name="Henrissat B."/>
            <person name="Grigoriev I.V."/>
            <person name="Hibbett D.S."/>
            <person name="Martin F."/>
        </authorList>
    </citation>
    <scope>NUCLEOTIDE SEQUENCE [LARGE SCALE GENOMIC DNA]</scope>
    <source>
        <strain evidence="3">Marx 270</strain>
    </source>
</reference>
<reference evidence="2 3" key="1">
    <citation type="submission" date="2014-04" db="EMBL/GenBank/DDBJ databases">
        <authorList>
            <consortium name="DOE Joint Genome Institute"/>
            <person name="Kuo A."/>
            <person name="Kohler A."/>
            <person name="Costa M.D."/>
            <person name="Nagy L.G."/>
            <person name="Floudas D."/>
            <person name="Copeland A."/>
            <person name="Barry K.W."/>
            <person name="Cichocki N."/>
            <person name="Veneault-Fourrey C."/>
            <person name="LaButti K."/>
            <person name="Lindquist E.A."/>
            <person name="Lipzen A."/>
            <person name="Lundell T."/>
            <person name="Morin E."/>
            <person name="Murat C."/>
            <person name="Sun H."/>
            <person name="Tunlid A."/>
            <person name="Henrissat B."/>
            <person name="Grigoriev I.V."/>
            <person name="Hibbett D.S."/>
            <person name="Martin F."/>
            <person name="Nordberg H.P."/>
            <person name="Cantor M.N."/>
            <person name="Hua S.X."/>
        </authorList>
    </citation>
    <scope>NUCLEOTIDE SEQUENCE [LARGE SCALE GENOMIC DNA]</scope>
    <source>
        <strain evidence="2 3">Marx 270</strain>
    </source>
</reference>
<dbReference type="HOGENOM" id="CLU_013901_3_0_1"/>
<evidence type="ECO:0000313" key="3">
    <source>
        <dbReference type="Proteomes" id="UP000054217"/>
    </source>
</evidence>
<keyword evidence="1" id="KW-0732">Signal</keyword>
<organism evidence="2 3">
    <name type="scientific">Pisolithus tinctorius Marx 270</name>
    <dbReference type="NCBI Taxonomy" id="870435"/>
    <lineage>
        <taxon>Eukaryota</taxon>
        <taxon>Fungi</taxon>
        <taxon>Dikarya</taxon>
        <taxon>Basidiomycota</taxon>
        <taxon>Agaricomycotina</taxon>
        <taxon>Agaricomycetes</taxon>
        <taxon>Agaricomycetidae</taxon>
        <taxon>Boletales</taxon>
        <taxon>Sclerodermatineae</taxon>
        <taxon>Pisolithaceae</taxon>
        <taxon>Pisolithus</taxon>
    </lineage>
</organism>
<dbReference type="Proteomes" id="UP000054217">
    <property type="component" value="Unassembled WGS sequence"/>
</dbReference>
<evidence type="ECO:0000256" key="1">
    <source>
        <dbReference type="SAM" id="SignalP"/>
    </source>
</evidence>
<proteinExistence type="predicted"/>
<feature type="chain" id="PRO_5002180170" evidence="1">
    <location>
        <begin position="21"/>
        <end position="379"/>
    </location>
</feature>
<dbReference type="OrthoDB" id="164951at2759"/>
<feature type="signal peptide" evidence="1">
    <location>
        <begin position="1"/>
        <end position="20"/>
    </location>
</feature>
<protein>
    <submittedName>
        <fullName evidence="2">Uncharacterized protein</fullName>
    </submittedName>
</protein>
<gene>
    <name evidence="2" type="ORF">M404DRAFT_35818</name>
</gene>
<sequence>MGKACDTFLHLVFWIRWVELVHLDRPMADEDFLFPAIGVNGMLQPGKPLSHDMVQKWINEAVAGSGIPGKAALTRPASTKALNMAHASLTADMASLHTTMKEVCQQLSDMSNLVVKALTSPSTYLAQPETVSHQVMPAIVHQLPAQTMASVPPATQSVSVPAAQSRLNAFPVLWTGTTSSFPAVQSVSVPAAHFRTPAFGLQPTLAQFRIPRVVQPSDINISISTSLPSHVGPQRTSTCPSVPLRIPNVPVLRVNGTRMPKSDSWRDVVHHWTEGEPRLGLYVLLKDWPHHHHNGKHGRQFNTKHHQRGVIATEFLNEFQGDKEAFLKAYGSAASLGHTRLLKVILDAHKWHPRDGERHRHLADKVHDIPSMGQSSNDQ</sequence>
<dbReference type="EMBL" id="KN832141">
    <property type="protein sequence ID" value="KIN93710.1"/>
    <property type="molecule type" value="Genomic_DNA"/>
</dbReference>
<dbReference type="AlphaFoldDB" id="A0A0C3ND02"/>
<name>A0A0C3ND02_PISTI</name>
<accession>A0A0C3ND02</accession>
<evidence type="ECO:0000313" key="2">
    <source>
        <dbReference type="EMBL" id="KIN93710.1"/>
    </source>
</evidence>
<keyword evidence="3" id="KW-1185">Reference proteome</keyword>
<dbReference type="InParanoid" id="A0A0C3ND02"/>
<dbReference type="STRING" id="870435.A0A0C3ND02"/>